<comment type="function">
    <text evidence="11">Component of the origin recognition complex (ORC) that binds origins of replication. DNA-binding is ATP-dependent, however specific DNA sequences that define origins of replication have not been identified so far. ORC is required to assemble the pre-replication complex necessary to initiate DNA replication.</text>
</comment>
<dbReference type="InterPro" id="IPR003959">
    <property type="entry name" value="ATPase_AAA_core"/>
</dbReference>
<dbReference type="GO" id="GO:0005524">
    <property type="term" value="F:ATP binding"/>
    <property type="evidence" value="ECO:0007669"/>
    <property type="project" value="UniProtKB-KW"/>
</dbReference>
<evidence type="ECO:0000256" key="7">
    <source>
        <dbReference type="ARBA" id="ARBA00022840"/>
    </source>
</evidence>
<evidence type="ECO:0000256" key="6">
    <source>
        <dbReference type="ARBA" id="ARBA00022741"/>
    </source>
</evidence>
<keyword evidence="15" id="KW-1185">Reference proteome</keyword>
<dbReference type="FunFam" id="3.40.50.300:FF:000199">
    <property type="entry name" value="Origin recognition complex subunit 1"/>
    <property type="match status" value="1"/>
</dbReference>
<feature type="region of interest" description="Disordered" evidence="12">
    <location>
        <begin position="139"/>
        <end position="227"/>
    </location>
</feature>
<dbReference type="SMART" id="SM01074">
    <property type="entry name" value="Cdc6_C"/>
    <property type="match status" value="1"/>
</dbReference>
<keyword evidence="9 11" id="KW-0238">DNA-binding</keyword>
<keyword evidence="10 11" id="KW-0539">Nucleus</keyword>
<dbReference type="InterPro" id="IPR015163">
    <property type="entry name" value="Cdc6_C"/>
</dbReference>
<dbReference type="Pfam" id="PF09079">
    <property type="entry name" value="WHD_Cdc6"/>
    <property type="match status" value="1"/>
</dbReference>
<dbReference type="CDD" id="cd08768">
    <property type="entry name" value="Cdc6_C"/>
    <property type="match status" value="1"/>
</dbReference>
<evidence type="ECO:0000256" key="11">
    <source>
        <dbReference type="RuleBase" id="RU365058"/>
    </source>
</evidence>
<feature type="compositionally biased region" description="Acidic residues" evidence="12">
    <location>
        <begin position="153"/>
        <end position="167"/>
    </location>
</feature>
<dbReference type="SMART" id="SM00382">
    <property type="entry name" value="AAA"/>
    <property type="match status" value="1"/>
</dbReference>
<feature type="compositionally biased region" description="Acidic residues" evidence="12">
    <location>
        <begin position="359"/>
        <end position="371"/>
    </location>
</feature>
<dbReference type="Proteomes" id="UP000695007">
    <property type="component" value="Unplaced"/>
</dbReference>
<sequence length="811" mass="92570">MLTNLDHLQMKTRRSLHLNTSIADKKSSKDVMHNKKKLNTNDIIIDLESSDDEIIECSQKNVGIGRKNLRSTRVEGNANKIQRRHSNIDRTNVNYNIDYLWDKHEEECLKNINLESQSRRWKSSRSLLNRKETKEIKTNIRKRSVQATSKYEDLEESSEESENEIDENIMLNANTSLSPKRLKTRSANRISAKSPSQLRTPSKSNRKSLKESVDTPSREKLEWKTPSKSDIKSVKKCISTPTKRLSQLRTPSKSDKNVLTVSMNTPTRAFEDLKLNESSKPTLRRRTINIKLDTPSQNNSTLNKSASKVLQDDFEKLHKTNTRSRSAKFTMSYFSDSESEDKDDSDIYEVSDYDKDETSTDSEDDSSNEDLDSIKRQKFIKENAVTPNKRTKNVLKTPSKNLTKAAQLSLETPTKRLSRLSLKNSLSPSVHQRITNVSKPSTPLQEVRLKLHVSVLPKSLPCREEQFNEIYTYLHARLSDGSGGCIYISGVPGTGKTATVNEVIRCLKKAMNREKLSKFEFVDINGMKLSEPRQAYVQIWKQLTKQTVTWEAAQKLLQNRFTKPKTKRDMTLLLVDELDLLCTKRQDVVYNLLDWPSKSGAKLVVVTIANTMDLPERILMGRVTSRLGLTRLTFPPYTHKQLEEIVLCRLQGYDAFSGETVQLIARKVAAVSGDARRALDICRRSTEVAETNGHEIVSMVDVKKALDEMIASPKIQAIKHCSDMEKIFLRAVCAEVHRTGVEEVVFKYVYFQLQTLCTFDGEKAPNITEALSICARLGSWRLLLCDHSKMDIHQRLLLNVTTDDVHFAIEH</sequence>
<comment type="subcellular location">
    <subcellularLocation>
        <location evidence="1 11">Nucleus</location>
    </subcellularLocation>
</comment>
<dbReference type="InterPro" id="IPR003593">
    <property type="entry name" value="AAA+_ATPase"/>
</dbReference>
<organism evidence="15 16">
    <name type="scientific">Ceratosolen solmsi marchali</name>
    <dbReference type="NCBI Taxonomy" id="326594"/>
    <lineage>
        <taxon>Eukaryota</taxon>
        <taxon>Metazoa</taxon>
        <taxon>Ecdysozoa</taxon>
        <taxon>Arthropoda</taxon>
        <taxon>Hexapoda</taxon>
        <taxon>Insecta</taxon>
        <taxon>Pterygota</taxon>
        <taxon>Neoptera</taxon>
        <taxon>Endopterygota</taxon>
        <taxon>Hymenoptera</taxon>
        <taxon>Apocrita</taxon>
        <taxon>Proctotrupomorpha</taxon>
        <taxon>Chalcidoidea</taxon>
        <taxon>Agaonidae</taxon>
        <taxon>Agaoninae</taxon>
        <taxon>Ceratosolen</taxon>
    </lineage>
</organism>
<dbReference type="FunFam" id="1.10.8.60:FF:000062">
    <property type="entry name" value="Origin recognition complex subunit 1"/>
    <property type="match status" value="1"/>
</dbReference>
<dbReference type="RefSeq" id="XP_011505074.1">
    <property type="nucleotide sequence ID" value="XM_011506772.1"/>
</dbReference>
<dbReference type="SUPFAM" id="SSF52540">
    <property type="entry name" value="P-loop containing nucleoside triphosphate hydrolases"/>
    <property type="match status" value="1"/>
</dbReference>
<comment type="subunit">
    <text evidence="11">ORC is composed of six subunits.</text>
</comment>
<dbReference type="KEGG" id="csol:105367915"/>
<dbReference type="PANTHER" id="PTHR10763:SF23">
    <property type="entry name" value="ORIGIN RECOGNITION COMPLEX SUBUNIT 1"/>
    <property type="match status" value="1"/>
</dbReference>
<reference evidence="16" key="1">
    <citation type="submission" date="2025-08" db="UniProtKB">
        <authorList>
            <consortium name="RefSeq"/>
        </authorList>
    </citation>
    <scope>IDENTIFICATION</scope>
</reference>
<protein>
    <recommendedName>
        <fullName evidence="3 11">Origin recognition complex subunit 1</fullName>
    </recommendedName>
</protein>
<evidence type="ECO:0000256" key="1">
    <source>
        <dbReference type="ARBA" id="ARBA00004123"/>
    </source>
</evidence>
<dbReference type="GO" id="GO:0046872">
    <property type="term" value="F:metal ion binding"/>
    <property type="evidence" value="ECO:0007669"/>
    <property type="project" value="UniProtKB-KW"/>
</dbReference>
<dbReference type="InterPro" id="IPR055237">
    <property type="entry name" value="Cdc6_lid"/>
</dbReference>
<evidence type="ECO:0000256" key="4">
    <source>
        <dbReference type="ARBA" id="ARBA00022705"/>
    </source>
</evidence>
<keyword evidence="7 11" id="KW-0067">ATP-binding</keyword>
<dbReference type="GO" id="GO:0016887">
    <property type="term" value="F:ATP hydrolysis activity"/>
    <property type="evidence" value="ECO:0007669"/>
    <property type="project" value="InterPro"/>
</dbReference>
<dbReference type="GO" id="GO:0005664">
    <property type="term" value="C:nuclear origin of replication recognition complex"/>
    <property type="evidence" value="ECO:0007669"/>
    <property type="project" value="TreeGrafter"/>
</dbReference>
<dbReference type="Pfam" id="PF22703">
    <property type="entry name" value="Cdc6_lid"/>
    <property type="match status" value="1"/>
</dbReference>
<feature type="domain" description="AAA+ ATPase" evidence="13">
    <location>
        <begin position="482"/>
        <end position="633"/>
    </location>
</feature>
<proteinExistence type="inferred from homology"/>
<keyword evidence="6 11" id="KW-0547">Nucleotide-binding</keyword>
<keyword evidence="8" id="KW-0460">Magnesium</keyword>
<feature type="compositionally biased region" description="Polar residues" evidence="12">
    <location>
        <begin position="187"/>
        <end position="203"/>
    </location>
</feature>
<accession>A0AAJ7E250</accession>
<evidence type="ECO:0000256" key="2">
    <source>
        <dbReference type="ARBA" id="ARBA00008398"/>
    </source>
</evidence>
<dbReference type="GO" id="GO:0006270">
    <property type="term" value="P:DNA replication initiation"/>
    <property type="evidence" value="ECO:0007669"/>
    <property type="project" value="TreeGrafter"/>
</dbReference>
<evidence type="ECO:0000256" key="10">
    <source>
        <dbReference type="ARBA" id="ARBA00023242"/>
    </source>
</evidence>
<evidence type="ECO:0000256" key="5">
    <source>
        <dbReference type="ARBA" id="ARBA00022723"/>
    </source>
</evidence>
<feature type="compositionally biased region" description="Acidic residues" evidence="12">
    <location>
        <begin position="337"/>
        <end position="351"/>
    </location>
</feature>
<evidence type="ECO:0000259" key="14">
    <source>
        <dbReference type="SMART" id="SM01074"/>
    </source>
</evidence>
<evidence type="ECO:0000256" key="8">
    <source>
        <dbReference type="ARBA" id="ARBA00022842"/>
    </source>
</evidence>
<dbReference type="CTD" id="4998"/>
<dbReference type="GeneID" id="105367915"/>
<gene>
    <name evidence="16" type="primary">LOC105367915</name>
</gene>
<feature type="domain" description="Cdc6 C-terminal" evidence="14">
    <location>
        <begin position="729"/>
        <end position="809"/>
    </location>
</feature>
<feature type="compositionally biased region" description="Basic and acidic residues" evidence="12">
    <location>
        <begin position="208"/>
        <end position="227"/>
    </location>
</feature>
<keyword evidence="4 11" id="KW-0235">DNA replication</keyword>
<evidence type="ECO:0000259" key="13">
    <source>
        <dbReference type="SMART" id="SM00382"/>
    </source>
</evidence>
<dbReference type="Gene3D" id="1.10.8.60">
    <property type="match status" value="1"/>
</dbReference>
<evidence type="ECO:0000256" key="12">
    <source>
        <dbReference type="SAM" id="MobiDB-lite"/>
    </source>
</evidence>
<dbReference type="PANTHER" id="PTHR10763">
    <property type="entry name" value="CELL DIVISION CONTROL PROTEIN 6-RELATED"/>
    <property type="match status" value="1"/>
</dbReference>
<dbReference type="Pfam" id="PF00004">
    <property type="entry name" value="AAA"/>
    <property type="match status" value="1"/>
</dbReference>
<evidence type="ECO:0000313" key="15">
    <source>
        <dbReference type="Proteomes" id="UP000695007"/>
    </source>
</evidence>
<comment type="similarity">
    <text evidence="2 11">Belongs to the ORC1 family.</text>
</comment>
<dbReference type="InterPro" id="IPR027417">
    <property type="entry name" value="P-loop_NTPase"/>
</dbReference>
<dbReference type="GO" id="GO:0003688">
    <property type="term" value="F:DNA replication origin binding"/>
    <property type="evidence" value="ECO:0007669"/>
    <property type="project" value="TreeGrafter"/>
</dbReference>
<dbReference type="GO" id="GO:0033314">
    <property type="term" value="P:mitotic DNA replication checkpoint signaling"/>
    <property type="evidence" value="ECO:0007669"/>
    <property type="project" value="TreeGrafter"/>
</dbReference>
<name>A0AAJ7E250_9HYME</name>
<evidence type="ECO:0000313" key="16">
    <source>
        <dbReference type="RefSeq" id="XP_011505074.1"/>
    </source>
</evidence>
<dbReference type="AlphaFoldDB" id="A0AAJ7E250"/>
<keyword evidence="5" id="KW-0479">Metal-binding</keyword>
<dbReference type="InterPro" id="IPR050311">
    <property type="entry name" value="ORC1/CDC6"/>
</dbReference>
<feature type="region of interest" description="Disordered" evidence="12">
    <location>
        <begin position="334"/>
        <end position="375"/>
    </location>
</feature>
<dbReference type="Gene3D" id="3.40.50.300">
    <property type="entry name" value="P-loop containing nucleotide triphosphate hydrolases"/>
    <property type="match status" value="1"/>
</dbReference>
<evidence type="ECO:0000256" key="9">
    <source>
        <dbReference type="ARBA" id="ARBA00023125"/>
    </source>
</evidence>
<evidence type="ECO:0000256" key="3">
    <source>
        <dbReference type="ARBA" id="ARBA00019081"/>
    </source>
</evidence>